<evidence type="ECO:0000259" key="1">
    <source>
        <dbReference type="Pfam" id="PF13456"/>
    </source>
</evidence>
<evidence type="ECO:0000313" key="2">
    <source>
        <dbReference type="EMBL" id="GFB16769.1"/>
    </source>
</evidence>
<feature type="domain" description="RNase H type-1" evidence="1">
    <location>
        <begin position="68"/>
        <end position="173"/>
    </location>
</feature>
<keyword evidence="2" id="KW-0548">Nucleotidyltransferase</keyword>
<dbReference type="InterPro" id="IPR044730">
    <property type="entry name" value="RNase_H-like_dom_plant"/>
</dbReference>
<dbReference type="PANTHER" id="PTHR47074:SF48">
    <property type="entry name" value="POLYNUCLEOTIDYL TRANSFERASE, RIBONUCLEASE H-LIKE SUPERFAMILY PROTEIN"/>
    <property type="match status" value="1"/>
</dbReference>
<proteinExistence type="predicted"/>
<comment type="caution">
    <text evidence="2">The sequence shown here is derived from an EMBL/GenBank/DDBJ whole genome shotgun (WGS) entry which is preliminary data.</text>
</comment>
<sequence length="184" mass="20374">MLMVMWRIWCVRNSKAHRGAEMSRIELKSRRVLCYKISNADSKAHIGTLNAPSNVLWSPPSKGVIKINTDGGISSRNGVAGIGFVMRGHNGSVVVAENRRIAYASSVIETKAKVILWAIQVALSKDLRNVILETDSSILADAFLHNKELMFIRGLLQHIPNVMPFSFSGAVLHFADVTPLFENF</sequence>
<dbReference type="InterPro" id="IPR012337">
    <property type="entry name" value="RNaseH-like_sf"/>
</dbReference>
<gene>
    <name evidence="2" type="ORF">Tci_688740</name>
</gene>
<keyword evidence="2" id="KW-0808">Transferase</keyword>
<dbReference type="GO" id="GO:0004523">
    <property type="term" value="F:RNA-DNA hybrid ribonuclease activity"/>
    <property type="evidence" value="ECO:0007669"/>
    <property type="project" value="InterPro"/>
</dbReference>
<dbReference type="GO" id="GO:0003964">
    <property type="term" value="F:RNA-directed DNA polymerase activity"/>
    <property type="evidence" value="ECO:0007669"/>
    <property type="project" value="UniProtKB-KW"/>
</dbReference>
<dbReference type="Gene3D" id="3.30.420.10">
    <property type="entry name" value="Ribonuclease H-like superfamily/Ribonuclease H"/>
    <property type="match status" value="1"/>
</dbReference>
<dbReference type="CDD" id="cd06222">
    <property type="entry name" value="RNase_H_like"/>
    <property type="match status" value="1"/>
</dbReference>
<dbReference type="Pfam" id="PF13456">
    <property type="entry name" value="RVT_3"/>
    <property type="match status" value="1"/>
</dbReference>
<dbReference type="EMBL" id="BKCJ010566718">
    <property type="protein sequence ID" value="GFB16769.1"/>
    <property type="molecule type" value="Genomic_DNA"/>
</dbReference>
<dbReference type="InterPro" id="IPR036397">
    <property type="entry name" value="RNaseH_sf"/>
</dbReference>
<dbReference type="SUPFAM" id="SSF53098">
    <property type="entry name" value="Ribonuclease H-like"/>
    <property type="match status" value="1"/>
</dbReference>
<protein>
    <submittedName>
        <fullName evidence="2">Reverse transcriptase</fullName>
    </submittedName>
</protein>
<reference evidence="2" key="1">
    <citation type="journal article" date="2019" name="Sci. Rep.">
        <title>Draft genome of Tanacetum cinerariifolium, the natural source of mosquito coil.</title>
        <authorList>
            <person name="Yamashiro T."/>
            <person name="Shiraishi A."/>
            <person name="Satake H."/>
            <person name="Nakayama K."/>
        </authorList>
    </citation>
    <scope>NUCLEOTIDE SEQUENCE</scope>
</reference>
<dbReference type="InterPro" id="IPR052929">
    <property type="entry name" value="RNase_H-like_EbsB-rel"/>
</dbReference>
<dbReference type="InterPro" id="IPR002156">
    <property type="entry name" value="RNaseH_domain"/>
</dbReference>
<accession>A0A699KXP0</accession>
<dbReference type="PANTHER" id="PTHR47074">
    <property type="entry name" value="BNAC02G40300D PROTEIN"/>
    <property type="match status" value="1"/>
</dbReference>
<organism evidence="2">
    <name type="scientific">Tanacetum cinerariifolium</name>
    <name type="common">Dalmatian daisy</name>
    <name type="synonym">Chrysanthemum cinerariifolium</name>
    <dbReference type="NCBI Taxonomy" id="118510"/>
    <lineage>
        <taxon>Eukaryota</taxon>
        <taxon>Viridiplantae</taxon>
        <taxon>Streptophyta</taxon>
        <taxon>Embryophyta</taxon>
        <taxon>Tracheophyta</taxon>
        <taxon>Spermatophyta</taxon>
        <taxon>Magnoliopsida</taxon>
        <taxon>eudicotyledons</taxon>
        <taxon>Gunneridae</taxon>
        <taxon>Pentapetalae</taxon>
        <taxon>asterids</taxon>
        <taxon>campanulids</taxon>
        <taxon>Asterales</taxon>
        <taxon>Asteraceae</taxon>
        <taxon>Asteroideae</taxon>
        <taxon>Anthemideae</taxon>
        <taxon>Anthemidinae</taxon>
        <taxon>Tanacetum</taxon>
    </lineage>
</organism>
<keyword evidence="2" id="KW-0695">RNA-directed DNA polymerase</keyword>
<dbReference type="GO" id="GO:0003676">
    <property type="term" value="F:nucleic acid binding"/>
    <property type="evidence" value="ECO:0007669"/>
    <property type="project" value="InterPro"/>
</dbReference>
<dbReference type="AlphaFoldDB" id="A0A699KXP0"/>
<name>A0A699KXP0_TANCI</name>